<dbReference type="AlphaFoldDB" id="A0A4U5PGS1"/>
<proteinExistence type="predicted"/>
<evidence type="ECO:0000313" key="2">
    <source>
        <dbReference type="EMBL" id="TKR95718.1"/>
    </source>
</evidence>
<reference evidence="2 3" key="1">
    <citation type="journal article" date="2015" name="Genome Biol.">
        <title>Comparative genomics of Steinernema reveals deeply conserved gene regulatory networks.</title>
        <authorList>
            <person name="Dillman A.R."/>
            <person name="Macchietto M."/>
            <person name="Porter C.F."/>
            <person name="Rogers A."/>
            <person name="Williams B."/>
            <person name="Antoshechkin I."/>
            <person name="Lee M.M."/>
            <person name="Goodwin Z."/>
            <person name="Lu X."/>
            <person name="Lewis E.E."/>
            <person name="Goodrich-Blair H."/>
            <person name="Stock S.P."/>
            <person name="Adams B.J."/>
            <person name="Sternberg P.W."/>
            <person name="Mortazavi A."/>
        </authorList>
    </citation>
    <scope>NUCLEOTIDE SEQUENCE [LARGE SCALE GENOMIC DNA]</scope>
    <source>
        <strain evidence="2 3">ALL</strain>
    </source>
</reference>
<dbReference type="OrthoDB" id="10413754at2759"/>
<keyword evidence="3" id="KW-1185">Reference proteome</keyword>
<sequence length="77" mass="8628">MFRIFRLLLASLLISSCSLRYLKSPLSYDNTLANLFEALEQQNPCATKQCDFPSKCITMPNTECSDCPGIAMCVHYG</sequence>
<keyword evidence="1" id="KW-0732">Signal</keyword>
<organism evidence="2 3">
    <name type="scientific">Steinernema carpocapsae</name>
    <name type="common">Entomopathogenic nematode</name>
    <dbReference type="NCBI Taxonomy" id="34508"/>
    <lineage>
        <taxon>Eukaryota</taxon>
        <taxon>Metazoa</taxon>
        <taxon>Ecdysozoa</taxon>
        <taxon>Nematoda</taxon>
        <taxon>Chromadorea</taxon>
        <taxon>Rhabditida</taxon>
        <taxon>Tylenchina</taxon>
        <taxon>Panagrolaimomorpha</taxon>
        <taxon>Strongyloidoidea</taxon>
        <taxon>Steinernematidae</taxon>
        <taxon>Steinernema</taxon>
    </lineage>
</organism>
<feature type="chain" id="PRO_5020655987" evidence="1">
    <location>
        <begin position="20"/>
        <end position="77"/>
    </location>
</feature>
<evidence type="ECO:0000313" key="3">
    <source>
        <dbReference type="Proteomes" id="UP000298663"/>
    </source>
</evidence>
<name>A0A4U5PGS1_STECR</name>
<comment type="caution">
    <text evidence="2">The sequence shown here is derived from an EMBL/GenBank/DDBJ whole genome shotgun (WGS) entry which is preliminary data.</text>
</comment>
<dbReference type="Proteomes" id="UP000298663">
    <property type="component" value="Unassembled WGS sequence"/>
</dbReference>
<accession>A0A4U5PGS1</accession>
<reference evidence="2 3" key="2">
    <citation type="journal article" date="2019" name="G3 (Bethesda)">
        <title>Hybrid Assembly of the Genome of the Entomopathogenic Nematode Steinernema carpocapsae Identifies the X-Chromosome.</title>
        <authorList>
            <person name="Serra L."/>
            <person name="Macchietto M."/>
            <person name="Macias-Munoz A."/>
            <person name="McGill C.J."/>
            <person name="Rodriguez I.M."/>
            <person name="Rodriguez B."/>
            <person name="Murad R."/>
            <person name="Mortazavi A."/>
        </authorList>
    </citation>
    <scope>NUCLEOTIDE SEQUENCE [LARGE SCALE GENOMIC DNA]</scope>
    <source>
        <strain evidence="2 3">ALL</strain>
    </source>
</reference>
<dbReference type="EMBL" id="AZBU02000002">
    <property type="protein sequence ID" value="TKR95718.1"/>
    <property type="molecule type" value="Genomic_DNA"/>
</dbReference>
<protein>
    <submittedName>
        <fullName evidence="2">Uncharacterized protein</fullName>
    </submittedName>
</protein>
<gene>
    <name evidence="2" type="ORF">L596_009848</name>
</gene>
<feature type="signal peptide" evidence="1">
    <location>
        <begin position="1"/>
        <end position="19"/>
    </location>
</feature>
<evidence type="ECO:0000256" key="1">
    <source>
        <dbReference type="SAM" id="SignalP"/>
    </source>
</evidence>
<dbReference type="PROSITE" id="PS51257">
    <property type="entry name" value="PROKAR_LIPOPROTEIN"/>
    <property type="match status" value="1"/>
</dbReference>